<dbReference type="InterPro" id="IPR029483">
    <property type="entry name" value="GH97_C"/>
</dbReference>
<dbReference type="CDD" id="cd09626">
    <property type="entry name" value="DOMON_glucodextranase_like"/>
    <property type="match status" value="1"/>
</dbReference>
<dbReference type="SUPFAM" id="SSF49785">
    <property type="entry name" value="Galactose-binding domain-like"/>
    <property type="match status" value="1"/>
</dbReference>
<feature type="compositionally biased region" description="Polar residues" evidence="3">
    <location>
        <begin position="836"/>
        <end position="848"/>
    </location>
</feature>
<feature type="compositionally biased region" description="Low complexity" evidence="3">
    <location>
        <begin position="824"/>
        <end position="834"/>
    </location>
</feature>
<dbReference type="Pfam" id="PF09985">
    <property type="entry name" value="Glucodextran_C"/>
    <property type="match status" value="1"/>
</dbReference>
<protein>
    <submittedName>
        <fullName evidence="5">Glycoside hydrolase family 97 catalytic domain-containing protein</fullName>
    </submittedName>
</protein>
<dbReference type="InterPro" id="IPR013785">
    <property type="entry name" value="Aldolase_TIM"/>
</dbReference>
<dbReference type="RefSeq" id="WP_005537010.1">
    <property type="nucleotide sequence ID" value="NZ_BAABDY010000004.1"/>
</dbReference>
<dbReference type="PROSITE" id="PS51318">
    <property type="entry name" value="TAT"/>
    <property type="match status" value="1"/>
</dbReference>
<dbReference type="InterPro" id="IPR013780">
    <property type="entry name" value="Glyco_hydro_b"/>
</dbReference>
<dbReference type="Proteomes" id="UP001248536">
    <property type="component" value="Unassembled WGS sequence"/>
</dbReference>
<accession>A0ABU2F2P7</accession>
<dbReference type="Gene3D" id="2.70.98.10">
    <property type="match status" value="1"/>
</dbReference>
<evidence type="ECO:0000256" key="3">
    <source>
        <dbReference type="SAM" id="MobiDB-lite"/>
    </source>
</evidence>
<feature type="region of interest" description="Disordered" evidence="3">
    <location>
        <begin position="810"/>
        <end position="851"/>
    </location>
</feature>
<evidence type="ECO:0000313" key="5">
    <source>
        <dbReference type="EMBL" id="MDS0254842.1"/>
    </source>
</evidence>
<dbReference type="Gene3D" id="2.60.40.1190">
    <property type="match status" value="1"/>
</dbReference>
<feature type="domain" description="CBM6" evidence="4">
    <location>
        <begin position="601"/>
        <end position="735"/>
    </location>
</feature>
<proteinExistence type="predicted"/>
<dbReference type="Gene3D" id="3.20.20.70">
    <property type="entry name" value="Aldolase class I"/>
    <property type="match status" value="1"/>
</dbReference>
<dbReference type="Gene3D" id="2.60.40.1180">
    <property type="entry name" value="Golgi alpha-mannosidase II"/>
    <property type="match status" value="1"/>
</dbReference>
<dbReference type="InterPro" id="IPR052720">
    <property type="entry name" value="Glycosyl_hydrolase_97"/>
</dbReference>
<dbReference type="PANTHER" id="PTHR35803:SF1">
    <property type="entry name" value="GLUCAN 1,4-ALPHA-GLUCOSIDASE SUSB"/>
    <property type="match status" value="1"/>
</dbReference>
<keyword evidence="6" id="KW-1185">Reference proteome</keyword>
<comment type="caution">
    <text evidence="5">The sequence shown here is derived from an EMBL/GenBank/DDBJ whole genome shotgun (WGS) entry which is preliminary data.</text>
</comment>
<dbReference type="Pfam" id="PF14509">
    <property type="entry name" value="GH97_C"/>
    <property type="match status" value="1"/>
</dbReference>
<organism evidence="5 6">
    <name type="scientific">Haloarcula argentinensis</name>
    <dbReference type="NCBI Taxonomy" id="43776"/>
    <lineage>
        <taxon>Archaea</taxon>
        <taxon>Methanobacteriati</taxon>
        <taxon>Methanobacteriota</taxon>
        <taxon>Stenosarchaea group</taxon>
        <taxon>Halobacteria</taxon>
        <taxon>Halobacteriales</taxon>
        <taxon>Haloarculaceae</taxon>
        <taxon>Haloarcula</taxon>
    </lineage>
</organism>
<evidence type="ECO:0000259" key="4">
    <source>
        <dbReference type="PROSITE" id="PS51175"/>
    </source>
</evidence>
<reference evidence="5 6" key="1">
    <citation type="submission" date="2022-06" db="EMBL/GenBank/DDBJ databases">
        <title>Haloarcula sp. a new haloarchaeum isolate from saline soil.</title>
        <authorList>
            <person name="Strakova D."/>
            <person name="Galisteo C."/>
            <person name="Sanchez-Porro C."/>
            <person name="Ventosa A."/>
        </authorList>
    </citation>
    <scope>NUCLEOTIDE SEQUENCE [LARGE SCALE GENOMIC DNA]</scope>
    <source>
        <strain evidence="5 6">JCM 15760</strain>
    </source>
</reference>
<gene>
    <name evidence="5" type="ORF">NC662_14100</name>
</gene>
<dbReference type="InterPro" id="IPR006311">
    <property type="entry name" value="TAT_signal"/>
</dbReference>
<dbReference type="Gene3D" id="2.60.120.260">
    <property type="entry name" value="Galactose-binding domain-like"/>
    <property type="match status" value="1"/>
</dbReference>
<keyword evidence="1 5" id="KW-0378">Hydrolase</keyword>
<dbReference type="InterPro" id="IPR005084">
    <property type="entry name" value="CBM6"/>
</dbReference>
<evidence type="ECO:0000256" key="1">
    <source>
        <dbReference type="ARBA" id="ARBA00022801"/>
    </source>
</evidence>
<dbReference type="InterPro" id="IPR014718">
    <property type="entry name" value="GH-type_carb-bd"/>
</dbReference>
<dbReference type="PROSITE" id="PS51175">
    <property type="entry name" value="CBM6"/>
    <property type="match status" value="1"/>
</dbReference>
<name>A0ABU2F2P7_HALAR</name>
<keyword evidence="2" id="KW-0326">Glycosidase</keyword>
<evidence type="ECO:0000256" key="2">
    <source>
        <dbReference type="ARBA" id="ARBA00023295"/>
    </source>
</evidence>
<dbReference type="Pfam" id="PF14508">
    <property type="entry name" value="GH97_N"/>
    <property type="match status" value="1"/>
</dbReference>
<evidence type="ECO:0000313" key="6">
    <source>
        <dbReference type="Proteomes" id="UP001248536"/>
    </source>
</evidence>
<dbReference type="InterPro" id="IPR019248">
    <property type="entry name" value="Glucodextran_C"/>
</dbReference>
<dbReference type="PANTHER" id="PTHR35803">
    <property type="entry name" value="GLUCAN 1,4-ALPHA-GLUCOSIDASE SUSB-RELATED"/>
    <property type="match status" value="1"/>
</dbReference>
<dbReference type="SUPFAM" id="SSF49344">
    <property type="entry name" value="CBD9-like"/>
    <property type="match status" value="1"/>
</dbReference>
<dbReference type="GO" id="GO:0016787">
    <property type="term" value="F:hydrolase activity"/>
    <property type="evidence" value="ECO:0007669"/>
    <property type="project" value="UniProtKB-KW"/>
</dbReference>
<dbReference type="InterPro" id="IPR008979">
    <property type="entry name" value="Galactose-bd-like_sf"/>
</dbReference>
<sequence length="1257" mass="135186">MFEERSQPKSKPSRRQFLGGVGSLLAASAFSVSVSDDAAAQVTDGDDSATQTVSPPNAAVTLTVDVSDGVATYEIAHDGTTLIEESELGFEFQNQDTFRSGLAVTGSERTEVDTTWTPVWDRYDEIEERYTELRLGVVESTGAERFGTLVFRVFDDGVGFRFVFGEPFGDQFVLTSERTEYNFAGDHTSWWIPNDYNNFEVEYEETSLSEVAGKLDGTGFDGIHTPMTMRTDDGRYLAVHEADLTDYASLALTPSDAGDTTFESTLAPLPDGTKVSASAPHVTPWRTVQIGTSAGDLVESNLVVNLNEDYDEAVFTQGVDWIEPQKFIGVWWLMITGRAQWEYQGPQTGNHGAQTGRATQYMDFASEHDIPGVLVEGWNEGWSSYPGDGSSFDFSTPYPDFDLAAVTDYGASLDPPTQMTMHNETAGDFRNYESQLDEAFSLYDELGIRTIKNGYVSDSGDLAGESYSHHNQILVNHHTLVAETAAANRQMLDIHEPIHPTGRRRTYPNLMTREGVKGQEYDAFGDVSPEHHVTFPFTRMLGGPVEYTPGIFDMDSGSGGIETTRAKQLAMYPTYFSGLQMAADLPSSYLADQPSTTAVGEVAQAEWGDLDGFSTAARWANAQGEQYVAIDPNSAAPGATVSWTVEDASEGEYDLHFRYASDAEENAVGPDTDRTATVLVDGSEAGQLTFPPTEYWDIWESVSTTVSLSGDEDEIALSLTSEDTGGFNLDSMAVTESGESMPEPETAPIRGETVDAFQFIEDVPAAGWDDTRVLDAEIGDYMITARQKDEEWYLGAMTDEGGRAVDVPLEFLSPTSDSDGQGPGNDNGKKNGTNGASGNEKSNDTGSNGPKYVAEIYSDGIDAAYDENLTEVRVDEAVVTPGTTLLASMVGSGGTAVRFRRATGQEINDLPEYERPEQDFDVTIGDEVFIQEPFIRATGRNDGAFIGGTTVTLRVDGEAVGTENVRFPPNASDATYDFDYSIDAAGDYDVSVALPDGTTLASGTVTVKPPATVAELADPSGDDTGPGGYTYPTSGDFEDGAFDLESLTIEQTPSLHRFTFEVATLYNAFGSSRGFSPQWFVLWLRDPTADSGSTSSLDDLGTNVDFEDPWQYRIEISGFSKSAVDASGAALTDADGDAVSLGEAVDVDAGTVTLSLNREAVGGTDAEDLEVVAMVQSEDRGSLRPVAEEAEGYVFGGAKPDAVENAPRIMDLTTPEGVSQSDALAYSADSRATLPFVSLGYPSASASIAASSVNCPS</sequence>
<dbReference type="InterPro" id="IPR019563">
    <property type="entry name" value="GH97_catalytic"/>
</dbReference>
<dbReference type="Pfam" id="PF10566">
    <property type="entry name" value="Glyco_hydro_97"/>
    <property type="match status" value="1"/>
</dbReference>
<dbReference type="EMBL" id="JAMQCP010000002">
    <property type="protein sequence ID" value="MDS0254842.1"/>
    <property type="molecule type" value="Genomic_DNA"/>
</dbReference>
<dbReference type="InterPro" id="IPR029486">
    <property type="entry name" value="GH97_N"/>
</dbReference>